<dbReference type="PANTHER" id="PTHR30055:SF220">
    <property type="entry name" value="TETR-FAMILY REGULATORY PROTEIN"/>
    <property type="match status" value="1"/>
</dbReference>
<dbReference type="RefSeq" id="WP_139226449.1">
    <property type="nucleotide sequence ID" value="NZ_FPAJ01000001.1"/>
</dbReference>
<dbReference type="SUPFAM" id="SSF46689">
    <property type="entry name" value="Homeodomain-like"/>
    <property type="match status" value="1"/>
</dbReference>
<dbReference type="InterPro" id="IPR050109">
    <property type="entry name" value="HTH-type_TetR-like_transc_reg"/>
</dbReference>
<evidence type="ECO:0000256" key="3">
    <source>
        <dbReference type="ARBA" id="ARBA00023163"/>
    </source>
</evidence>
<dbReference type="InterPro" id="IPR009057">
    <property type="entry name" value="Homeodomain-like_sf"/>
</dbReference>
<dbReference type="PROSITE" id="PS50977">
    <property type="entry name" value="HTH_TETR_2"/>
    <property type="match status" value="1"/>
</dbReference>
<evidence type="ECO:0000256" key="4">
    <source>
        <dbReference type="PROSITE-ProRule" id="PRU00335"/>
    </source>
</evidence>
<protein>
    <submittedName>
        <fullName evidence="6">Transcriptional regulator, TetR family</fullName>
    </submittedName>
</protein>
<dbReference type="InterPro" id="IPR001647">
    <property type="entry name" value="HTH_TetR"/>
</dbReference>
<gene>
    <name evidence="6" type="ORF">SAMN04488040_1134</name>
</gene>
<evidence type="ECO:0000259" key="5">
    <source>
        <dbReference type="PROSITE" id="PS50977"/>
    </source>
</evidence>
<dbReference type="Gene3D" id="1.10.357.10">
    <property type="entry name" value="Tetracycline Repressor, domain 2"/>
    <property type="match status" value="1"/>
</dbReference>
<dbReference type="OrthoDB" id="7056813at2"/>
<dbReference type="STRING" id="394264.SAMN04488040_1134"/>
<organism evidence="6 7">
    <name type="scientific">Sulfitobacter marinus</name>
    <dbReference type="NCBI Taxonomy" id="394264"/>
    <lineage>
        <taxon>Bacteria</taxon>
        <taxon>Pseudomonadati</taxon>
        <taxon>Pseudomonadota</taxon>
        <taxon>Alphaproteobacteria</taxon>
        <taxon>Rhodobacterales</taxon>
        <taxon>Roseobacteraceae</taxon>
        <taxon>Sulfitobacter</taxon>
    </lineage>
</organism>
<evidence type="ECO:0000313" key="7">
    <source>
        <dbReference type="Proteomes" id="UP000199239"/>
    </source>
</evidence>
<dbReference type="Proteomes" id="UP000199239">
    <property type="component" value="Unassembled WGS sequence"/>
</dbReference>
<keyword evidence="7" id="KW-1185">Reference proteome</keyword>
<sequence length="201" mass="22255">MKTKQPFHHGSLKQALLDASGALLDQQGPEGVTIRAIAREVGVSHAAPVNHYKDREALLTALATVLFKDILASVQEKLSDKNLPASTRISAFAIVLFEYAMAYPNRYRLLWHTGLVNHDDPELLDVMDQFYNACRAEIAGAGLCSEQDTETYAIALWSLVHGYTDLRLTGMFEAKNDTISGRPRLEAMLDMFLNPSHAKSP</sequence>
<proteinExistence type="predicted"/>
<dbReference type="Pfam" id="PF00440">
    <property type="entry name" value="TetR_N"/>
    <property type="match status" value="1"/>
</dbReference>
<evidence type="ECO:0000313" key="6">
    <source>
        <dbReference type="EMBL" id="SFS57907.1"/>
    </source>
</evidence>
<dbReference type="GO" id="GO:0003700">
    <property type="term" value="F:DNA-binding transcription factor activity"/>
    <property type="evidence" value="ECO:0007669"/>
    <property type="project" value="TreeGrafter"/>
</dbReference>
<dbReference type="InterPro" id="IPR025996">
    <property type="entry name" value="MT1864/Rv1816-like_C"/>
</dbReference>
<feature type="DNA-binding region" description="H-T-H motif" evidence="4">
    <location>
        <begin position="33"/>
        <end position="52"/>
    </location>
</feature>
<name>A0A1I6QZK4_9RHOB</name>
<dbReference type="Pfam" id="PF13305">
    <property type="entry name" value="TetR_C_33"/>
    <property type="match status" value="1"/>
</dbReference>
<feature type="domain" description="HTH tetR-type" evidence="5">
    <location>
        <begin position="10"/>
        <end position="70"/>
    </location>
</feature>
<keyword evidence="3" id="KW-0804">Transcription</keyword>
<evidence type="ECO:0000256" key="2">
    <source>
        <dbReference type="ARBA" id="ARBA00023125"/>
    </source>
</evidence>
<reference evidence="7" key="1">
    <citation type="submission" date="2016-10" db="EMBL/GenBank/DDBJ databases">
        <authorList>
            <person name="Varghese N."/>
            <person name="Submissions S."/>
        </authorList>
    </citation>
    <scope>NUCLEOTIDE SEQUENCE [LARGE SCALE GENOMIC DNA]</scope>
    <source>
        <strain evidence="7">DSM 23422</strain>
    </source>
</reference>
<dbReference type="SUPFAM" id="SSF48498">
    <property type="entry name" value="Tetracyclin repressor-like, C-terminal domain"/>
    <property type="match status" value="1"/>
</dbReference>
<evidence type="ECO:0000256" key="1">
    <source>
        <dbReference type="ARBA" id="ARBA00023015"/>
    </source>
</evidence>
<dbReference type="InterPro" id="IPR036271">
    <property type="entry name" value="Tet_transcr_reg_TetR-rel_C_sf"/>
</dbReference>
<accession>A0A1I6QZK4</accession>
<dbReference type="AlphaFoldDB" id="A0A1I6QZK4"/>
<dbReference type="EMBL" id="FPAJ01000001">
    <property type="protein sequence ID" value="SFS57907.1"/>
    <property type="molecule type" value="Genomic_DNA"/>
</dbReference>
<dbReference type="GO" id="GO:0000976">
    <property type="term" value="F:transcription cis-regulatory region binding"/>
    <property type="evidence" value="ECO:0007669"/>
    <property type="project" value="TreeGrafter"/>
</dbReference>
<keyword evidence="1" id="KW-0805">Transcription regulation</keyword>
<keyword evidence="2 4" id="KW-0238">DNA-binding</keyword>
<dbReference type="PANTHER" id="PTHR30055">
    <property type="entry name" value="HTH-TYPE TRANSCRIPTIONAL REGULATOR RUTR"/>
    <property type="match status" value="1"/>
</dbReference>